<dbReference type="InterPro" id="IPR041078">
    <property type="entry name" value="Plavaka"/>
</dbReference>
<feature type="region of interest" description="Disordered" evidence="1">
    <location>
        <begin position="675"/>
        <end position="723"/>
    </location>
</feature>
<feature type="compositionally biased region" description="Acidic residues" evidence="1">
    <location>
        <begin position="998"/>
        <end position="1056"/>
    </location>
</feature>
<dbReference type="STRING" id="1314778.A0A5C3NRS8"/>
<dbReference type="Pfam" id="PF18759">
    <property type="entry name" value="Plavaka"/>
    <property type="match status" value="1"/>
</dbReference>
<gene>
    <name evidence="2" type="ORF">K466DRAFT_505099</name>
</gene>
<feature type="region of interest" description="Disordered" evidence="1">
    <location>
        <begin position="579"/>
        <end position="600"/>
    </location>
</feature>
<reference evidence="2 3" key="1">
    <citation type="journal article" date="2019" name="Nat. Ecol. Evol.">
        <title>Megaphylogeny resolves global patterns of mushroom evolution.</title>
        <authorList>
            <person name="Varga T."/>
            <person name="Krizsan K."/>
            <person name="Foldi C."/>
            <person name="Dima B."/>
            <person name="Sanchez-Garcia M."/>
            <person name="Sanchez-Ramirez S."/>
            <person name="Szollosi G.J."/>
            <person name="Szarkandi J.G."/>
            <person name="Papp V."/>
            <person name="Albert L."/>
            <person name="Andreopoulos W."/>
            <person name="Angelini C."/>
            <person name="Antonin V."/>
            <person name="Barry K.W."/>
            <person name="Bougher N.L."/>
            <person name="Buchanan P."/>
            <person name="Buyck B."/>
            <person name="Bense V."/>
            <person name="Catcheside P."/>
            <person name="Chovatia M."/>
            <person name="Cooper J."/>
            <person name="Damon W."/>
            <person name="Desjardin D."/>
            <person name="Finy P."/>
            <person name="Geml J."/>
            <person name="Haridas S."/>
            <person name="Hughes K."/>
            <person name="Justo A."/>
            <person name="Karasinski D."/>
            <person name="Kautmanova I."/>
            <person name="Kiss B."/>
            <person name="Kocsube S."/>
            <person name="Kotiranta H."/>
            <person name="LaButti K.M."/>
            <person name="Lechner B.E."/>
            <person name="Liimatainen K."/>
            <person name="Lipzen A."/>
            <person name="Lukacs Z."/>
            <person name="Mihaltcheva S."/>
            <person name="Morgado L.N."/>
            <person name="Niskanen T."/>
            <person name="Noordeloos M.E."/>
            <person name="Ohm R.A."/>
            <person name="Ortiz-Santana B."/>
            <person name="Ovrebo C."/>
            <person name="Racz N."/>
            <person name="Riley R."/>
            <person name="Savchenko A."/>
            <person name="Shiryaev A."/>
            <person name="Soop K."/>
            <person name="Spirin V."/>
            <person name="Szebenyi C."/>
            <person name="Tomsovsky M."/>
            <person name="Tulloss R.E."/>
            <person name="Uehling J."/>
            <person name="Grigoriev I.V."/>
            <person name="Vagvolgyi C."/>
            <person name="Papp T."/>
            <person name="Martin F.M."/>
            <person name="Miettinen O."/>
            <person name="Hibbett D.S."/>
            <person name="Nagy L.G."/>
        </authorList>
    </citation>
    <scope>NUCLEOTIDE SEQUENCE [LARGE SCALE GENOMIC DNA]</scope>
    <source>
        <strain evidence="2 3">HHB13444</strain>
    </source>
</reference>
<feature type="compositionally biased region" description="Polar residues" evidence="1">
    <location>
        <begin position="677"/>
        <end position="691"/>
    </location>
</feature>
<accession>A0A5C3NRS8</accession>
<dbReference type="InParanoid" id="A0A5C3NRS8"/>
<dbReference type="AlphaFoldDB" id="A0A5C3NRS8"/>
<dbReference type="EMBL" id="ML211945">
    <property type="protein sequence ID" value="TFK79732.1"/>
    <property type="molecule type" value="Genomic_DNA"/>
</dbReference>
<keyword evidence="3" id="KW-1185">Reference proteome</keyword>
<dbReference type="Proteomes" id="UP000308197">
    <property type="component" value="Unassembled WGS sequence"/>
</dbReference>
<organism evidence="2 3">
    <name type="scientific">Polyporus arcularius HHB13444</name>
    <dbReference type="NCBI Taxonomy" id="1314778"/>
    <lineage>
        <taxon>Eukaryota</taxon>
        <taxon>Fungi</taxon>
        <taxon>Dikarya</taxon>
        <taxon>Basidiomycota</taxon>
        <taxon>Agaricomycotina</taxon>
        <taxon>Agaricomycetes</taxon>
        <taxon>Polyporales</taxon>
        <taxon>Polyporaceae</taxon>
        <taxon>Polyporus</taxon>
    </lineage>
</organism>
<evidence type="ECO:0000256" key="1">
    <source>
        <dbReference type="SAM" id="MobiDB-lite"/>
    </source>
</evidence>
<feature type="region of interest" description="Disordered" evidence="1">
    <location>
        <begin position="989"/>
        <end position="1064"/>
    </location>
</feature>
<proteinExistence type="predicted"/>
<evidence type="ECO:0000313" key="2">
    <source>
        <dbReference type="EMBL" id="TFK79732.1"/>
    </source>
</evidence>
<name>A0A5C3NRS8_9APHY</name>
<feature type="region of interest" description="Disordered" evidence="1">
    <location>
        <begin position="127"/>
        <end position="153"/>
    </location>
</feature>
<evidence type="ECO:0000313" key="3">
    <source>
        <dbReference type="Proteomes" id="UP000308197"/>
    </source>
</evidence>
<protein>
    <submittedName>
        <fullName evidence="2">Uncharacterized protein</fullName>
    </submittedName>
</protein>
<feature type="compositionally biased region" description="Basic and acidic residues" evidence="1">
    <location>
        <begin position="700"/>
        <end position="714"/>
    </location>
</feature>
<sequence length="1064" mass="120781">MHWLYSGSPLKSTAELNRLVHDVFLAEDYEREHITNFNADRENERLDGFAATTGAFAAEDGWKRGTVEIPMPKEGVSHASEEAAPRLSVSDVYFRPFLEVIKAAYQDPIAHRFHWFPYQLLRKLSTPDPELPRSPAPPPADASGSPTPPDFERIHTDLYNSDAMLKEHECIQEKARTDREEGDTADLEYAVAPILLYSDSTHLTSFGTAALWPIYLFIGNLSKYIRARPNAFAAHHLAYIPSLPLTIQTAYEAAYGEPASAAVLRFCKRDLMQAIWLLLLDDAFVHAYVHGFLVQCGDGILRRLFPRILTYSADYPEKCLIACIKHLARCLCPDCLAEKEKVPLMGTVNDLKHRRNTAREDDHPTHVHIATARQLIFEHGVPPEGKRVDAILAGKSLAPHRSAFSARLAEFGFNVYRLLVPDIMHEFELGVWKATLAHLVRILVAAGGACVQELDRRFAQMPTFGRDKVRRFGSNVSGMKKLAARDFEDILQCALPAFEGLLPPHHDKIVLDLLFVLATWHAFAKLRLHSDSTLTVFETFTSKLGQCMRRFANHVCSAYQTRELPKETLARQRRAAAARARATAASSRGNTRPAQAPKAAPAKSKKFNLCTYKYHRLADYPACIRRWGPTDNYTTQTGELEHRRIKRFYARTNKNRSFVLQIATQQRREAILHRIAQRTQSSDGQKQRTNTRAPRRAPPRKPDETLRLGFRDADPLAPTPPSQHVDISVEQRHHVDLHAFTAANREDPACQDFALKLQKHVIRRLRGIEDPAHEPTRADLDALRLRHNRLWLHKVLRVNYTSYDARRAQDSMNPRTHADIMMLASPEESHPYLYARILSVLHVNAYFVDKPDVEPQLIQVLWVRWFEYDHSAPGGFDTLRPHRLKFAHASEDPFDFLAPDKVLRGVHLLPAFHYKRHDNGLFGHSIARPDRLDTDWMFFYVGMWSDRDLFMRYLGGAVGHQQSRAAGATPPLAQTTVGEDDEWVDVPDANEAAHDDPDRDSDAEDEPEGGYVPSEDEEEDEEEEGRGTEHDDDVDDEDPDIGPEDGEDEDMVDNEFEIVNAAPL</sequence>